<dbReference type="SUPFAM" id="SSF56399">
    <property type="entry name" value="ADP-ribosylation"/>
    <property type="match status" value="1"/>
</dbReference>
<dbReference type="AlphaFoldDB" id="A0A520MPP2"/>
<accession>A0A520MPP2</accession>
<protein>
    <submittedName>
        <fullName evidence="1">DUF952 domain-containing protein</fullName>
    </submittedName>
</protein>
<evidence type="ECO:0000313" key="2">
    <source>
        <dbReference type="Proteomes" id="UP000315782"/>
    </source>
</evidence>
<dbReference type="InterPro" id="IPR009297">
    <property type="entry name" value="DUF952"/>
</dbReference>
<comment type="caution">
    <text evidence="1">The sequence shown here is derived from an EMBL/GenBank/DDBJ whole genome shotgun (WGS) entry which is preliminary data.</text>
</comment>
<organism evidence="1 2">
    <name type="scientific">SAR86 cluster bacterium</name>
    <dbReference type="NCBI Taxonomy" id="2030880"/>
    <lineage>
        <taxon>Bacteria</taxon>
        <taxon>Pseudomonadati</taxon>
        <taxon>Pseudomonadota</taxon>
        <taxon>Gammaproteobacteria</taxon>
        <taxon>SAR86 cluster</taxon>
    </lineage>
</organism>
<dbReference type="Gene3D" id="3.20.170.20">
    <property type="entry name" value="Protein of unknown function DUF952"/>
    <property type="match status" value="1"/>
</dbReference>
<dbReference type="Pfam" id="PF06108">
    <property type="entry name" value="DUF952"/>
    <property type="match status" value="1"/>
</dbReference>
<reference evidence="1 2" key="1">
    <citation type="submission" date="2019-02" db="EMBL/GenBank/DDBJ databases">
        <title>Prokaryotic population dynamics and viral predation in marine succession experiment using metagenomics: the confinement effect.</title>
        <authorList>
            <person name="Haro-Moreno J.M."/>
            <person name="Rodriguez-Valera F."/>
            <person name="Lopez-Perez M."/>
        </authorList>
    </citation>
    <scope>NUCLEOTIDE SEQUENCE [LARGE SCALE GENOMIC DNA]</scope>
    <source>
        <strain evidence="1">MED-G163</strain>
    </source>
</reference>
<name>A0A520MPP2_9GAMM</name>
<sequence length="121" mass="13945">MDSNVYKILTIDEWENAQKNNLISTSLDNKDGFVHLSNTKQLAGTLALHFSDQDRVALLQIDVESVREALVYEKTKPGLKRSGEFPHFYGDLKIFHISKFWILERKALEIPEEIILDLEIS</sequence>
<dbReference type="PANTHER" id="PTHR34129:SF1">
    <property type="entry name" value="DUF952 DOMAIN-CONTAINING PROTEIN"/>
    <property type="match status" value="1"/>
</dbReference>
<dbReference type="EMBL" id="SHBI01000001">
    <property type="protein sequence ID" value="RZO23197.1"/>
    <property type="molecule type" value="Genomic_DNA"/>
</dbReference>
<gene>
    <name evidence="1" type="ORF">EVA96_00060</name>
</gene>
<proteinExistence type="predicted"/>
<dbReference type="Proteomes" id="UP000315782">
    <property type="component" value="Unassembled WGS sequence"/>
</dbReference>
<dbReference type="PANTHER" id="PTHR34129">
    <property type="entry name" value="BLR1139 PROTEIN"/>
    <property type="match status" value="1"/>
</dbReference>
<evidence type="ECO:0000313" key="1">
    <source>
        <dbReference type="EMBL" id="RZO23197.1"/>
    </source>
</evidence>